<feature type="region of interest" description="Disordered" evidence="2">
    <location>
        <begin position="895"/>
        <end position="915"/>
    </location>
</feature>
<dbReference type="PANTHER" id="PTHR24567">
    <property type="entry name" value="CRP FAMILY TRANSCRIPTIONAL REGULATORY PROTEIN"/>
    <property type="match status" value="1"/>
</dbReference>
<sequence length="1726" mass="189830">MMSALRLEETDTLLVHFWDITGKVEPITSMLPGGLAGETHFFSLQNAVLPSLPPIQGYCCWARASVGLRAAGTAVLTDPGAFKPTPFVGSEASRCVMCSEHKLQAGQRACRHSRLVAGSVVGSRPGSADRWSAEIAAMSHTVTMLTMTGEQVQLLFRDDPGLALKVLRFLSRTVVVKLLEWTSFLRSPTVELPQHRQQSANNKLYTNLRNVQTKHRHGLGKFFSDADINVLSRYMHTENWSQHELVSGRGQLADSIMVMLDGKLIARNGSPKAEKRVAPKAERGCALSIHEGSTEPASLCRRDAGEIFGEEGFLEGTMAVVEPLTSSAIVPSATSASSHYQLWELNRQRPNIALKVFSRIAQIMVHRHMVIDRSTREAPVSAPLSEESQGSMEETGDDILEEMSPLIRGLVSGVAESGSADDRERKGKDGSRRTVTCNPSARLQSTVLRASLVASGSKGDLSSMALSSTMASVDAESNSSRPVSGSSILSERSGSARPRALTATVDENNPIPPSKSSDFWQSLDVNRVKNNVYKRDRIEADFGDSMETIFKVTDIWETDEDSLLPKLAQAQKFSGWWRGFDIHELQLLASEAVILTVPHETSINVRGEKATFLALLLEGGANIMYDMGEGAQQVVGVVNLGDLIGELSMLVSGGRKANVLAEGETAVACFPFKSVVTINRMSPATGFKLLRLVIRSGICKFQDWLLMQKNSEEDILTATPVDPTTFMGMLTAAHAGAPKNSGGLAEGVDQDDIAILAEFMRYVEFSRGAPVLRSGAQGTCMLFVLGGKLDILLGGQNGKLVASKDRGEWVGELAFLMSKGPFGDSNFQGKEAGIRVEEVSVAKGFTAACAVLTQDSLSQLCLQHPQLAQKVYRRIIMLIHATMNSQVNSLESKLLDRTRDGSKPSTPSEGKKHQSLALDKHSIRCVTVDTVPVIMLNLIKHYQYTTFDLEQSWDWGILSRAEITDGQWSHLYNSVKSAMVRVDNCFKGLGDGMEDMEPPDQGLYLGEALQQLEETRLERKPRQVLCDEAELVALEYKASHIEKVSKFAISSLKRVYRERNLAKSSEALMEKQLGDHGELLKAATSAADGYLERIEDLEARLQNFGCPPLAITPQKLPGREEVEPCTEKLPGREKVEPCTEKLPGREEVEPCTEKEVEPCTEKLPGREKVEPCTEKLPGREEVEPCTEKLPGREEVEPCTEKLPGREEVEPCTEKLPGGWMGGCQEEESAHLDLTDEVRSQEGLLQQEKGKSAELGAQLEKVQGELQSTKMQMFDLEAQLEESQHQEQEVEQRLQRASRMSSKSQEAQALPKTPSGQMIAPLEEGREYSDEFSFATGQEPSTDDVADTADAESDAHVEALRVKLEAERKVKEVGDAAAAELRSLHEALEIEKKSRSQSMLVVSQKENQLQTKTTEMDRLTQENIALREHVAELEQRFSDAEFDHEIAMKKMELALQDGDIVLPDSADTASQTMDESNLVVSYSESDVTRFKNLGTEGSFLSDVSSDVDPLPRSPWKPSLAIVDSPLPEEPSPSPFEAPEPLEQRNLQAEHAMSRLGMKLVPSKPGTPASQLDSPRASQRSSESARAPPLSLKSPTQHLLAPLPLPDRHKPRKPGGKRHRRRASSAPPTGHDNLMSLVPDPELEMMMAQVKTLKSTRDQLKAELAEYHAQHLHVHDIVFRMKRQARTLRNSLMCAIPALPSLSSSLRGLWRASMHQAPSPSPSNAIWQ</sequence>
<evidence type="ECO:0000256" key="2">
    <source>
        <dbReference type="SAM" id="MobiDB-lite"/>
    </source>
</evidence>
<gene>
    <name evidence="4" type="ORF">CYMTET_27880</name>
</gene>
<evidence type="ECO:0000313" key="4">
    <source>
        <dbReference type="EMBL" id="KAK3263310.1"/>
    </source>
</evidence>
<feature type="compositionally biased region" description="Basic residues" evidence="2">
    <location>
        <begin position="1607"/>
        <end position="1621"/>
    </location>
</feature>
<comment type="caution">
    <text evidence="4">The sequence shown here is derived from an EMBL/GenBank/DDBJ whole genome shotgun (WGS) entry which is preliminary data.</text>
</comment>
<keyword evidence="1" id="KW-0175">Coiled coil</keyword>
<feature type="compositionally biased region" description="Pro residues" evidence="2">
    <location>
        <begin position="1526"/>
        <end position="1536"/>
    </location>
</feature>
<feature type="compositionally biased region" description="Low complexity" evidence="2">
    <location>
        <begin position="1572"/>
        <end position="1587"/>
    </location>
</feature>
<feature type="region of interest" description="Disordered" evidence="2">
    <location>
        <begin position="1497"/>
        <end position="1538"/>
    </location>
</feature>
<feature type="compositionally biased region" description="Low complexity" evidence="2">
    <location>
        <begin position="484"/>
        <end position="495"/>
    </location>
</feature>
<feature type="coiled-coil region" evidence="1">
    <location>
        <begin position="1401"/>
        <end position="1435"/>
    </location>
</feature>
<dbReference type="InterPro" id="IPR014710">
    <property type="entry name" value="RmlC-like_jellyroll"/>
</dbReference>
<name>A0AAE0FPH7_9CHLO</name>
<feature type="domain" description="Cyclic nucleotide-binding" evidence="3">
    <location>
        <begin position="576"/>
        <end position="667"/>
    </location>
</feature>
<feature type="compositionally biased region" description="Basic and acidic residues" evidence="2">
    <location>
        <begin position="1281"/>
        <end position="1293"/>
    </location>
</feature>
<dbReference type="GO" id="GO:0005829">
    <property type="term" value="C:cytosol"/>
    <property type="evidence" value="ECO:0007669"/>
    <property type="project" value="TreeGrafter"/>
</dbReference>
<dbReference type="CDD" id="cd00038">
    <property type="entry name" value="CAP_ED"/>
    <property type="match status" value="2"/>
</dbReference>
<proteinExistence type="predicted"/>
<keyword evidence="5" id="KW-1185">Reference proteome</keyword>
<evidence type="ECO:0000313" key="5">
    <source>
        <dbReference type="Proteomes" id="UP001190700"/>
    </source>
</evidence>
<feature type="region of interest" description="Disordered" evidence="2">
    <location>
        <begin position="1557"/>
        <end position="1634"/>
    </location>
</feature>
<feature type="domain" description="Cyclic nucleotide-binding" evidence="3">
    <location>
        <begin position="744"/>
        <end position="821"/>
    </location>
</feature>
<feature type="compositionally biased region" description="Polar residues" evidence="2">
    <location>
        <begin position="1297"/>
        <end position="1306"/>
    </location>
</feature>
<feature type="region of interest" description="Disordered" evidence="2">
    <location>
        <begin position="472"/>
        <end position="498"/>
    </location>
</feature>
<organism evidence="4 5">
    <name type="scientific">Cymbomonas tetramitiformis</name>
    <dbReference type="NCBI Taxonomy" id="36881"/>
    <lineage>
        <taxon>Eukaryota</taxon>
        <taxon>Viridiplantae</taxon>
        <taxon>Chlorophyta</taxon>
        <taxon>Pyramimonadophyceae</taxon>
        <taxon>Pyramimonadales</taxon>
        <taxon>Pyramimonadaceae</taxon>
        <taxon>Cymbomonas</taxon>
    </lineage>
</organism>
<dbReference type="PROSITE" id="PS50042">
    <property type="entry name" value="CNMP_BINDING_3"/>
    <property type="match status" value="2"/>
</dbReference>
<reference evidence="4 5" key="1">
    <citation type="journal article" date="2015" name="Genome Biol. Evol.">
        <title>Comparative Genomics of a Bacterivorous Green Alga Reveals Evolutionary Causalities and Consequences of Phago-Mixotrophic Mode of Nutrition.</title>
        <authorList>
            <person name="Burns J.A."/>
            <person name="Paasch A."/>
            <person name="Narechania A."/>
            <person name="Kim E."/>
        </authorList>
    </citation>
    <scope>NUCLEOTIDE SEQUENCE [LARGE SCALE GENOMIC DNA]</scope>
    <source>
        <strain evidence="4 5">PLY_AMNH</strain>
    </source>
</reference>
<accession>A0AAE0FPH7</accession>
<protein>
    <recommendedName>
        <fullName evidence="3">Cyclic nucleotide-binding domain-containing protein</fullName>
    </recommendedName>
</protein>
<feature type="compositionally biased region" description="Basic and acidic residues" evidence="2">
    <location>
        <begin position="420"/>
        <end position="432"/>
    </location>
</feature>
<evidence type="ECO:0000259" key="3">
    <source>
        <dbReference type="PROSITE" id="PS50042"/>
    </source>
</evidence>
<dbReference type="SUPFAM" id="SSF51206">
    <property type="entry name" value="cAMP-binding domain-like"/>
    <property type="match status" value="3"/>
</dbReference>
<dbReference type="InterPro" id="IPR000595">
    <property type="entry name" value="cNMP-bd_dom"/>
</dbReference>
<dbReference type="Proteomes" id="UP001190700">
    <property type="component" value="Unassembled WGS sequence"/>
</dbReference>
<dbReference type="SMART" id="SM00100">
    <property type="entry name" value="cNMP"/>
    <property type="match status" value="2"/>
</dbReference>
<feature type="region of interest" description="Disordered" evidence="2">
    <location>
        <begin position="1278"/>
        <end position="1352"/>
    </location>
</feature>
<feature type="coiled-coil region" evidence="1">
    <location>
        <begin position="1641"/>
        <end position="1668"/>
    </location>
</feature>
<dbReference type="InterPro" id="IPR018490">
    <property type="entry name" value="cNMP-bd_dom_sf"/>
</dbReference>
<dbReference type="EMBL" id="LGRX02015565">
    <property type="protein sequence ID" value="KAK3263310.1"/>
    <property type="molecule type" value="Genomic_DNA"/>
</dbReference>
<evidence type="ECO:0000256" key="1">
    <source>
        <dbReference type="SAM" id="Coils"/>
    </source>
</evidence>
<feature type="region of interest" description="Disordered" evidence="2">
    <location>
        <begin position="375"/>
        <end position="395"/>
    </location>
</feature>
<feature type="compositionally biased region" description="Acidic residues" evidence="2">
    <location>
        <begin position="1340"/>
        <end position="1351"/>
    </location>
</feature>
<dbReference type="PANTHER" id="PTHR24567:SF26">
    <property type="entry name" value="REGULATORY PROTEIN YEIL"/>
    <property type="match status" value="1"/>
</dbReference>
<dbReference type="InterPro" id="IPR050397">
    <property type="entry name" value="Env_Response_Regulators"/>
</dbReference>
<dbReference type="Gene3D" id="2.60.120.10">
    <property type="entry name" value="Jelly Rolls"/>
    <property type="match status" value="3"/>
</dbReference>
<dbReference type="Pfam" id="PF00027">
    <property type="entry name" value="cNMP_binding"/>
    <property type="match status" value="1"/>
</dbReference>
<dbReference type="GO" id="GO:0003700">
    <property type="term" value="F:DNA-binding transcription factor activity"/>
    <property type="evidence" value="ECO:0007669"/>
    <property type="project" value="TreeGrafter"/>
</dbReference>
<feature type="region of interest" description="Disordered" evidence="2">
    <location>
        <begin position="412"/>
        <end position="437"/>
    </location>
</feature>